<reference evidence="1 2" key="1">
    <citation type="journal article" date="2018" name="Mol. Biol. Evol.">
        <title>Analysis of the draft genome of the red seaweed Gracilariopsis chorda provides insights into genome size evolution in Rhodophyta.</title>
        <authorList>
            <person name="Lee J."/>
            <person name="Yang E.C."/>
            <person name="Graf L."/>
            <person name="Yang J.H."/>
            <person name="Qiu H."/>
            <person name="Zel Zion U."/>
            <person name="Chan C.X."/>
            <person name="Stephens T.G."/>
            <person name="Weber A.P.M."/>
            <person name="Boo G.H."/>
            <person name="Boo S.M."/>
            <person name="Kim K.M."/>
            <person name="Shin Y."/>
            <person name="Jung M."/>
            <person name="Lee S.J."/>
            <person name="Yim H.S."/>
            <person name="Lee J.H."/>
            <person name="Bhattacharya D."/>
            <person name="Yoon H.S."/>
        </authorList>
    </citation>
    <scope>NUCLEOTIDE SEQUENCE [LARGE SCALE GENOMIC DNA]</scope>
    <source>
        <strain evidence="1 2">SKKU-2015</strain>
        <tissue evidence="1">Whole body</tissue>
    </source>
</reference>
<accession>A0A2V3INL0</accession>
<evidence type="ECO:0000313" key="2">
    <source>
        <dbReference type="Proteomes" id="UP000247409"/>
    </source>
</evidence>
<keyword evidence="2" id="KW-1185">Reference proteome</keyword>
<dbReference type="EMBL" id="NBIV01000116">
    <property type="protein sequence ID" value="PXF43639.1"/>
    <property type="molecule type" value="Genomic_DNA"/>
</dbReference>
<comment type="caution">
    <text evidence="1">The sequence shown here is derived from an EMBL/GenBank/DDBJ whole genome shotgun (WGS) entry which is preliminary data.</text>
</comment>
<gene>
    <name evidence="1" type="ORF">BWQ96_06598</name>
</gene>
<evidence type="ECO:0000313" key="1">
    <source>
        <dbReference type="EMBL" id="PXF43639.1"/>
    </source>
</evidence>
<dbReference type="AlphaFoldDB" id="A0A2V3INL0"/>
<dbReference type="Proteomes" id="UP000247409">
    <property type="component" value="Unassembled WGS sequence"/>
</dbReference>
<protein>
    <submittedName>
        <fullName evidence="1">Uncharacterized protein</fullName>
    </submittedName>
</protein>
<name>A0A2V3INL0_9FLOR</name>
<organism evidence="1 2">
    <name type="scientific">Gracilariopsis chorda</name>
    <dbReference type="NCBI Taxonomy" id="448386"/>
    <lineage>
        <taxon>Eukaryota</taxon>
        <taxon>Rhodophyta</taxon>
        <taxon>Florideophyceae</taxon>
        <taxon>Rhodymeniophycidae</taxon>
        <taxon>Gracilariales</taxon>
        <taxon>Gracilariaceae</taxon>
        <taxon>Gracilariopsis</taxon>
    </lineage>
</organism>
<sequence>MSSPRTGSEKNVLVPTVEGRDTLEFDMARECMNDTVFLDDDKVVGRSMNCNRSVVLEEGEQGAQSAPVIDAPLLAEKDLNVSETAGSVSLPVKCVKRKRATVGAQELASFVGRYGKHFAAYYKGGERAVQRKIPAAVWKAI</sequence>
<proteinExistence type="predicted"/>